<reference evidence="2" key="2">
    <citation type="submission" date="2022-10" db="EMBL/GenBank/DDBJ databases">
        <authorList>
            <consortium name="ENA_rothamsted_submissions"/>
            <consortium name="culmorum"/>
            <person name="King R."/>
        </authorList>
    </citation>
    <scope>NUCLEOTIDE SEQUENCE</scope>
</reference>
<dbReference type="PANTHER" id="PTHR33273:SF2">
    <property type="entry name" value="ENDONUCLEASE_EXONUCLEASE_PHOSPHATASE DOMAIN-CONTAINING PROTEIN"/>
    <property type="match status" value="1"/>
</dbReference>
<accession>A0A9P0DA69</accession>
<evidence type="ECO:0000313" key="2">
    <source>
        <dbReference type="EMBL" id="CAH1118152.1"/>
    </source>
</evidence>
<sequence length="666" mass="74305">MASLPPPTGTGAVPKIEDKKEKKIRKSLVPETKIMQLQLQKFEQKIKEQDMEIAAQWQELTKLMIMNQELTLRLENQIARQLVAQQEPSPANYELPNSQTAEEDLMMDVAGHQGLKRLRSLSETEKDTPTNPPMGIPEQTAGPSQPTEKKTAKSAIPPIVLKTSSEWTLVQRKLASKGVKVDTGKLTKGGVKIQTKTVEEYRSATKILEEEKHEFHTYSLPDDKPHYAVMRGIDISVKPLDIKEDLESKGLIILAVHRMKSVRTKKEIPLVLVQVPKSDPRIWKVSDSCGYSVKMEIQNPPPKKVAQCHRCQQFGHGQTNCRREYRCVKCGEPHPTPTCPKPRHTDATCANCKGKHPANVRGCPKTPKLPTTAAKPTTKPAPKPRTRQATAASTTIPGRTYANATTSTAQVKKIPSPLAQPIPLEYCRSYPEEDITMWDSVSEDKTSGSEYCASSSYDSDEVSKQYNKTSKRKITNEIRKKTLGRNSRPHSNDVIRIQNITIDNKNEKIIESEQTPSDAANQLGVGTNEENVYDVEDKNYLIQKKMKKIKILTKREIKSFSGASDTVIETKAGSSIRGAAKANRIPEKTLRHRLESNNLVKGKLGSPPVLGWDAEKKIVVHVKRLQKAGYAPTKTALRKMAYNLAERMGKLPFTHICGKNRTAGKG</sequence>
<dbReference type="Proteomes" id="UP001153737">
    <property type="component" value="Chromosome 11"/>
</dbReference>
<feature type="region of interest" description="Disordered" evidence="1">
    <location>
        <begin position="1"/>
        <end position="24"/>
    </location>
</feature>
<feature type="region of interest" description="Disordered" evidence="1">
    <location>
        <begin position="122"/>
        <end position="155"/>
    </location>
</feature>
<protein>
    <recommendedName>
        <fullName evidence="4">Gag-like protein</fullName>
    </recommendedName>
</protein>
<reference evidence="2" key="1">
    <citation type="submission" date="2022-01" db="EMBL/GenBank/DDBJ databases">
        <authorList>
            <person name="King R."/>
        </authorList>
    </citation>
    <scope>NUCLEOTIDE SEQUENCE</scope>
</reference>
<proteinExistence type="predicted"/>
<organism evidence="2 3">
    <name type="scientific">Phaedon cochleariae</name>
    <name type="common">Mustard beetle</name>
    <dbReference type="NCBI Taxonomy" id="80249"/>
    <lineage>
        <taxon>Eukaryota</taxon>
        <taxon>Metazoa</taxon>
        <taxon>Ecdysozoa</taxon>
        <taxon>Arthropoda</taxon>
        <taxon>Hexapoda</taxon>
        <taxon>Insecta</taxon>
        <taxon>Pterygota</taxon>
        <taxon>Neoptera</taxon>
        <taxon>Endopterygota</taxon>
        <taxon>Coleoptera</taxon>
        <taxon>Polyphaga</taxon>
        <taxon>Cucujiformia</taxon>
        <taxon>Chrysomeloidea</taxon>
        <taxon>Chrysomelidae</taxon>
        <taxon>Chrysomelinae</taxon>
        <taxon>Chrysomelini</taxon>
        <taxon>Phaedon</taxon>
    </lineage>
</organism>
<feature type="region of interest" description="Disordered" evidence="1">
    <location>
        <begin position="363"/>
        <end position="394"/>
    </location>
</feature>
<dbReference type="PANTHER" id="PTHR33273">
    <property type="entry name" value="DOMAIN-CONTAINING PROTEIN, PUTATIVE-RELATED"/>
    <property type="match status" value="1"/>
</dbReference>
<dbReference type="OrthoDB" id="6781223at2759"/>
<gene>
    <name evidence="2" type="ORF">PHAECO_LOCUS2698</name>
</gene>
<evidence type="ECO:0008006" key="4">
    <source>
        <dbReference type="Google" id="ProtNLM"/>
    </source>
</evidence>
<dbReference type="AlphaFoldDB" id="A0A9P0DA69"/>
<name>A0A9P0DA69_PHACE</name>
<feature type="compositionally biased region" description="Low complexity" evidence="1">
    <location>
        <begin position="364"/>
        <end position="380"/>
    </location>
</feature>
<evidence type="ECO:0000313" key="3">
    <source>
        <dbReference type="Proteomes" id="UP001153737"/>
    </source>
</evidence>
<dbReference type="EMBL" id="OU896717">
    <property type="protein sequence ID" value="CAH1118152.1"/>
    <property type="molecule type" value="Genomic_DNA"/>
</dbReference>
<keyword evidence="3" id="KW-1185">Reference proteome</keyword>
<evidence type="ECO:0000256" key="1">
    <source>
        <dbReference type="SAM" id="MobiDB-lite"/>
    </source>
</evidence>